<accession>A0AAP5AET6</accession>
<evidence type="ECO:0000313" key="1">
    <source>
        <dbReference type="EMBL" id="MDQ1106901.1"/>
    </source>
</evidence>
<gene>
    <name evidence="1" type="ORF">QE424_000060</name>
</gene>
<dbReference type="RefSeq" id="WP_307105568.1">
    <property type="nucleotide sequence ID" value="NZ_JAUTAS010000001.1"/>
</dbReference>
<sequence length="184" mass="20031">MSTTPVAINVKLNARLQPEHRLQLFEDPLEAMLEAAGIGEIMGGGTALTEEGEVEYGDLEIQLHDAAALQTVIELLEQLGAPKGSLIQREGEPDVSFGITEGLGLYLNGTDLPDEVYEQCDSNYVFDQIVERIDGHGEVCSWWQGPSETALYLYGASFDTMAERIADLLATYPLCQGARVIKVA</sequence>
<dbReference type="Proteomes" id="UP001226084">
    <property type="component" value="Unassembled WGS sequence"/>
</dbReference>
<reference evidence="1" key="1">
    <citation type="submission" date="2023-07" db="EMBL/GenBank/DDBJ databases">
        <title>Functional and genomic diversity of the sorghum phyllosphere microbiome.</title>
        <authorList>
            <person name="Shade A."/>
        </authorList>
    </citation>
    <scope>NUCLEOTIDE SEQUENCE</scope>
    <source>
        <strain evidence="1">SORGH_AS_0457</strain>
    </source>
</reference>
<dbReference type="AlphaFoldDB" id="A0AAP5AET6"/>
<protein>
    <submittedName>
        <fullName evidence="1">Uncharacterized protein</fullName>
    </submittedName>
</protein>
<organism evidence="1 2">
    <name type="scientific">Stenotrophomonas rhizophila</name>
    <dbReference type="NCBI Taxonomy" id="216778"/>
    <lineage>
        <taxon>Bacteria</taxon>
        <taxon>Pseudomonadati</taxon>
        <taxon>Pseudomonadota</taxon>
        <taxon>Gammaproteobacteria</taxon>
        <taxon>Lysobacterales</taxon>
        <taxon>Lysobacteraceae</taxon>
        <taxon>Stenotrophomonas</taxon>
    </lineage>
</organism>
<evidence type="ECO:0000313" key="2">
    <source>
        <dbReference type="Proteomes" id="UP001226084"/>
    </source>
</evidence>
<comment type="caution">
    <text evidence="1">The sequence shown here is derived from an EMBL/GenBank/DDBJ whole genome shotgun (WGS) entry which is preliminary data.</text>
</comment>
<name>A0AAP5AET6_9GAMM</name>
<dbReference type="EMBL" id="JAUTAS010000001">
    <property type="protein sequence ID" value="MDQ1106901.1"/>
    <property type="molecule type" value="Genomic_DNA"/>
</dbReference>
<proteinExistence type="predicted"/>